<keyword evidence="2" id="KW-1185">Reference proteome</keyword>
<name>A0A8X6U338_NEPPI</name>
<comment type="caution">
    <text evidence="1">The sequence shown here is derived from an EMBL/GenBank/DDBJ whole genome shotgun (WGS) entry which is preliminary data.</text>
</comment>
<dbReference type="Proteomes" id="UP000887013">
    <property type="component" value="Unassembled WGS sequence"/>
</dbReference>
<evidence type="ECO:0000313" key="2">
    <source>
        <dbReference type="Proteomes" id="UP000887013"/>
    </source>
</evidence>
<protein>
    <submittedName>
        <fullName evidence="1">Uncharacterized protein</fullName>
    </submittedName>
</protein>
<accession>A0A8X6U338</accession>
<dbReference type="EMBL" id="BMAW01070823">
    <property type="protein sequence ID" value="GFT75322.1"/>
    <property type="molecule type" value="Genomic_DNA"/>
</dbReference>
<dbReference type="AlphaFoldDB" id="A0A8X6U338"/>
<sequence>MPQIIVVEAVSKEVLSLEEKSHLAKLCYKNSKCSTAALRLHLVLEVSSIVAQTVEQTVKTIGSYYKSIFPCTEPPRPPDLTSDFWLLGLFRSKVNRDKQISLPILKDAIRQRVSAMTQGTLLMM</sequence>
<organism evidence="1 2">
    <name type="scientific">Nephila pilipes</name>
    <name type="common">Giant wood spider</name>
    <name type="synonym">Nephila maculata</name>
    <dbReference type="NCBI Taxonomy" id="299642"/>
    <lineage>
        <taxon>Eukaryota</taxon>
        <taxon>Metazoa</taxon>
        <taxon>Ecdysozoa</taxon>
        <taxon>Arthropoda</taxon>
        <taxon>Chelicerata</taxon>
        <taxon>Arachnida</taxon>
        <taxon>Araneae</taxon>
        <taxon>Araneomorphae</taxon>
        <taxon>Entelegynae</taxon>
        <taxon>Araneoidea</taxon>
        <taxon>Nephilidae</taxon>
        <taxon>Nephila</taxon>
    </lineage>
</organism>
<proteinExistence type="predicted"/>
<reference evidence="1" key="1">
    <citation type="submission" date="2020-08" db="EMBL/GenBank/DDBJ databases">
        <title>Multicomponent nature underlies the extraordinary mechanical properties of spider dragline silk.</title>
        <authorList>
            <person name="Kono N."/>
            <person name="Nakamura H."/>
            <person name="Mori M."/>
            <person name="Yoshida Y."/>
            <person name="Ohtoshi R."/>
            <person name="Malay A.D."/>
            <person name="Moran D.A.P."/>
            <person name="Tomita M."/>
            <person name="Numata K."/>
            <person name="Arakawa K."/>
        </authorList>
    </citation>
    <scope>NUCLEOTIDE SEQUENCE</scope>
</reference>
<evidence type="ECO:0000313" key="1">
    <source>
        <dbReference type="EMBL" id="GFT75322.1"/>
    </source>
</evidence>
<gene>
    <name evidence="1" type="ORF">NPIL_16441</name>
</gene>